<dbReference type="STRING" id="4846.A0A367IME5"/>
<dbReference type="SUPFAM" id="SSF53335">
    <property type="entry name" value="S-adenosyl-L-methionine-dependent methyltransferases"/>
    <property type="match status" value="1"/>
</dbReference>
<reference evidence="2 3" key="1">
    <citation type="journal article" date="2018" name="G3 (Bethesda)">
        <title>Phylogenetic and Phylogenomic Definition of Rhizopus Species.</title>
        <authorList>
            <person name="Gryganskyi A.P."/>
            <person name="Golan J."/>
            <person name="Dolatabadi S."/>
            <person name="Mondo S."/>
            <person name="Robb S."/>
            <person name="Idnurm A."/>
            <person name="Muszewska A."/>
            <person name="Steczkiewicz K."/>
            <person name="Masonjones S."/>
            <person name="Liao H.L."/>
            <person name="Gajdeczka M.T."/>
            <person name="Anike F."/>
            <person name="Vuek A."/>
            <person name="Anishchenko I.M."/>
            <person name="Voigt K."/>
            <person name="de Hoog G.S."/>
            <person name="Smith M.E."/>
            <person name="Heitman J."/>
            <person name="Vilgalys R."/>
            <person name="Stajich J.E."/>
        </authorList>
    </citation>
    <scope>NUCLEOTIDE SEQUENCE [LARGE SCALE GENOMIC DNA]</scope>
    <source>
        <strain evidence="2 3">LSU 92-RS-03</strain>
    </source>
</reference>
<protein>
    <recommendedName>
        <fullName evidence="1">Methyltransferase domain-containing protein</fullName>
    </recommendedName>
</protein>
<dbReference type="GO" id="GO:0008168">
    <property type="term" value="F:methyltransferase activity"/>
    <property type="evidence" value="ECO:0007669"/>
    <property type="project" value="TreeGrafter"/>
</dbReference>
<dbReference type="OrthoDB" id="2013972at2759"/>
<evidence type="ECO:0000313" key="3">
    <source>
        <dbReference type="Proteomes" id="UP000253551"/>
    </source>
</evidence>
<dbReference type="Pfam" id="PF13649">
    <property type="entry name" value="Methyltransf_25"/>
    <property type="match status" value="1"/>
</dbReference>
<comment type="caution">
    <text evidence="2">The sequence shown here is derived from an EMBL/GenBank/DDBJ whole genome shotgun (WGS) entry which is preliminary data.</text>
</comment>
<dbReference type="InterPro" id="IPR029063">
    <property type="entry name" value="SAM-dependent_MTases_sf"/>
</dbReference>
<organism evidence="2 3">
    <name type="scientific">Rhizopus stolonifer</name>
    <name type="common">Rhizopus nigricans</name>
    <dbReference type="NCBI Taxonomy" id="4846"/>
    <lineage>
        <taxon>Eukaryota</taxon>
        <taxon>Fungi</taxon>
        <taxon>Fungi incertae sedis</taxon>
        <taxon>Mucoromycota</taxon>
        <taxon>Mucoromycotina</taxon>
        <taxon>Mucoromycetes</taxon>
        <taxon>Mucorales</taxon>
        <taxon>Mucorineae</taxon>
        <taxon>Rhizopodaceae</taxon>
        <taxon>Rhizopus</taxon>
    </lineage>
</organism>
<dbReference type="EMBL" id="PJQM01006964">
    <property type="protein sequence ID" value="RCH78839.1"/>
    <property type="molecule type" value="Genomic_DNA"/>
</dbReference>
<sequence length="183" mass="21050">MGLRLTKFAYKKGKMGNEIETNLTFIPERDFHTDKNSSYWLPKDEEEQMRLTGQHFALKELFKGNVLPKVKTRLNFEQGISVLDVGCGSGAWMTDMASDYPNCRYYGCDIVEVANKFVTPRQFTFNIGNVLTGLPYNENTFDFVQIRLLVFALREQEWPVAIQEVLRVTKPGGILQILEPIME</sequence>
<proteinExistence type="predicted"/>
<feature type="domain" description="Methyltransferase" evidence="1">
    <location>
        <begin position="82"/>
        <end position="173"/>
    </location>
</feature>
<dbReference type="PANTHER" id="PTHR43591">
    <property type="entry name" value="METHYLTRANSFERASE"/>
    <property type="match status" value="1"/>
</dbReference>
<name>A0A367IME5_RHIST</name>
<evidence type="ECO:0000259" key="1">
    <source>
        <dbReference type="Pfam" id="PF13649"/>
    </source>
</evidence>
<accession>A0A367IME5</accession>
<dbReference type="InterPro" id="IPR041698">
    <property type="entry name" value="Methyltransf_25"/>
</dbReference>
<gene>
    <name evidence="2" type="ORF">CU098_006592</name>
</gene>
<keyword evidence="3" id="KW-1185">Reference proteome</keyword>
<dbReference type="PANTHER" id="PTHR43591:SF24">
    <property type="entry name" value="2-METHOXY-6-POLYPRENYL-1,4-BENZOQUINOL METHYLASE, MITOCHONDRIAL"/>
    <property type="match status" value="1"/>
</dbReference>
<dbReference type="Gene3D" id="3.40.50.150">
    <property type="entry name" value="Vaccinia Virus protein VP39"/>
    <property type="match status" value="1"/>
</dbReference>
<dbReference type="CDD" id="cd02440">
    <property type="entry name" value="AdoMet_MTases"/>
    <property type="match status" value="1"/>
</dbReference>
<dbReference type="AlphaFoldDB" id="A0A367IME5"/>
<evidence type="ECO:0000313" key="2">
    <source>
        <dbReference type="EMBL" id="RCH78839.1"/>
    </source>
</evidence>
<dbReference type="Proteomes" id="UP000253551">
    <property type="component" value="Unassembled WGS sequence"/>
</dbReference>
<feature type="non-terminal residue" evidence="2">
    <location>
        <position position="183"/>
    </location>
</feature>